<dbReference type="AlphaFoldDB" id="A0AA91DDX1"/>
<organism evidence="2 3">
    <name type="scientific">Methylomonas koyamae</name>
    <dbReference type="NCBI Taxonomy" id="702114"/>
    <lineage>
        <taxon>Bacteria</taxon>
        <taxon>Pseudomonadati</taxon>
        <taxon>Pseudomonadota</taxon>
        <taxon>Gammaproteobacteria</taxon>
        <taxon>Methylococcales</taxon>
        <taxon>Methylococcaceae</taxon>
        <taxon>Methylomonas</taxon>
    </lineage>
</organism>
<dbReference type="InterPro" id="IPR011528">
    <property type="entry name" value="NERD"/>
</dbReference>
<dbReference type="EMBL" id="LUUL01000061">
    <property type="protein sequence ID" value="OAI27880.1"/>
    <property type="molecule type" value="Genomic_DNA"/>
</dbReference>
<evidence type="ECO:0000259" key="1">
    <source>
        <dbReference type="Pfam" id="PF08378"/>
    </source>
</evidence>
<dbReference type="Pfam" id="PF08378">
    <property type="entry name" value="NERD"/>
    <property type="match status" value="1"/>
</dbReference>
<evidence type="ECO:0000313" key="2">
    <source>
        <dbReference type="EMBL" id="OAI27880.1"/>
    </source>
</evidence>
<protein>
    <recommendedName>
        <fullName evidence="1">NERD domain-containing protein</fullName>
    </recommendedName>
</protein>
<gene>
    <name evidence="2" type="ORF">A1356_07815</name>
</gene>
<reference evidence="2 3" key="1">
    <citation type="submission" date="2016-03" db="EMBL/GenBank/DDBJ databases">
        <authorList>
            <person name="Heylen K."/>
            <person name="De Vos P."/>
            <person name="Vekeman B."/>
        </authorList>
    </citation>
    <scope>NUCLEOTIDE SEQUENCE [LARGE SCALE GENOMIC DNA]</scope>
    <source>
        <strain evidence="2 3">R-49807</strain>
    </source>
</reference>
<sequence length="770" mass="89519">MILEPIPNLYQDRFLRLTENGELMTDAIIKLMHRYLDGKPAKVGKRSLSAADRDLDFWNAIFWEDVSNEVFETEAFALALARYLQQNKVTRPGWLQNLVVRAPVALRRAIRYSQVFLSPTELRWKEIVGLDLGSAKGLSDFIKACEILQGENRKLKNAIKSIEAELKRITPMETLVYASLFAFRHVVYSLGQQELRPHLLDKDRADASRVDFQETTDAINQILISKLKTSVHGDFFISERIIGESLRKHMSPLLFPSPSTARAAEKCLSYLDTFERLVAAYLQFNEFVGRTINCFCFDEDYDIRFEGERLIVFPRVIPEESEWDRNGKKLDRLHQYWHFRAIDEFIKLGFAFERFGRPENEESNRFAWISAIRTKLELTEIYGLEDEIMTESGYKIDLLRTLLTIELMHAFYKHGYILPYCREYEQAGNWLAALSVFSFAGLIEGEIRFPITFAERKAKIARICNWTRSEEWPNGNKQMTEAILNFWSNDLKDSSRQLREHEYALQPELHERPIFKIGNYLFELPWVFAFQNNVTAAVNNLRRVGRNRGELNSETNRIEKQLAETFEQFGFKVVGNFHPPRDADDEVGEIDLICFRDDHLFIFEIKSGYMRKTQRDAWQHRTSTLRKAARQLKRKSTLVTERLTIDPTLAALLGDRDASHIQTHCWIIDTSIEHDHEYFEGFLKVSLQEIIIVLRNERHLLRDFHQAIDIKKAKHGFSSSIKDDFANICGDAMSAVFEQIDDDNLYPNGFNAGQFASIIETAAIWNVLDA</sequence>
<keyword evidence="3" id="KW-1185">Reference proteome</keyword>
<accession>A0AA91DDX1</accession>
<feature type="domain" description="NERD" evidence="1">
    <location>
        <begin position="557"/>
        <end position="643"/>
    </location>
</feature>
<proteinExistence type="predicted"/>
<name>A0AA91DDX1_9GAMM</name>
<comment type="caution">
    <text evidence="2">The sequence shown here is derived from an EMBL/GenBank/DDBJ whole genome shotgun (WGS) entry which is preliminary data.</text>
</comment>
<evidence type="ECO:0000313" key="3">
    <source>
        <dbReference type="Proteomes" id="UP000077734"/>
    </source>
</evidence>
<dbReference type="Proteomes" id="UP000077734">
    <property type="component" value="Unassembled WGS sequence"/>
</dbReference>